<gene>
    <name evidence="7" type="ORF">SAMN05421806_12934</name>
</gene>
<dbReference type="Gene3D" id="1.25.40.10">
    <property type="entry name" value="Tetratricopeptide repeat domain"/>
    <property type="match status" value="2"/>
</dbReference>
<dbReference type="STRING" id="417292.SAMN05421806_12934"/>
<feature type="region of interest" description="Disordered" evidence="5">
    <location>
        <begin position="820"/>
        <end position="850"/>
    </location>
</feature>
<organism evidence="7 8">
    <name type="scientific">Streptomyces indicus</name>
    <dbReference type="NCBI Taxonomy" id="417292"/>
    <lineage>
        <taxon>Bacteria</taxon>
        <taxon>Bacillati</taxon>
        <taxon>Actinomycetota</taxon>
        <taxon>Actinomycetes</taxon>
        <taxon>Kitasatosporales</taxon>
        <taxon>Streptomycetaceae</taxon>
        <taxon>Streptomyces</taxon>
    </lineage>
</organism>
<feature type="region of interest" description="Disordered" evidence="5">
    <location>
        <begin position="443"/>
        <end position="467"/>
    </location>
</feature>
<dbReference type="Gene3D" id="1.10.10.10">
    <property type="entry name" value="Winged helix-like DNA-binding domain superfamily/Winged helix DNA-binding domain"/>
    <property type="match status" value="1"/>
</dbReference>
<evidence type="ECO:0000313" key="7">
    <source>
        <dbReference type="EMBL" id="SDL35013.1"/>
    </source>
</evidence>
<dbReference type="GO" id="GO:0000160">
    <property type="term" value="P:phosphorelay signal transduction system"/>
    <property type="evidence" value="ECO:0007669"/>
    <property type="project" value="UniProtKB-KW"/>
</dbReference>
<evidence type="ECO:0000259" key="6">
    <source>
        <dbReference type="PROSITE" id="PS51755"/>
    </source>
</evidence>
<dbReference type="Pfam" id="PF13191">
    <property type="entry name" value="AAA_16"/>
    <property type="match status" value="1"/>
</dbReference>
<feature type="compositionally biased region" description="Pro residues" evidence="5">
    <location>
        <begin position="306"/>
        <end position="332"/>
    </location>
</feature>
<dbReference type="GO" id="GO:0003677">
    <property type="term" value="F:DNA binding"/>
    <property type="evidence" value="ECO:0007669"/>
    <property type="project" value="UniProtKB-UniRule"/>
</dbReference>
<proteinExistence type="inferred from homology"/>
<dbReference type="InterPro" id="IPR027417">
    <property type="entry name" value="P-loop_NTPase"/>
</dbReference>
<dbReference type="EMBL" id="FNFF01000029">
    <property type="protein sequence ID" value="SDL35013.1"/>
    <property type="molecule type" value="Genomic_DNA"/>
</dbReference>
<feature type="compositionally biased region" description="Low complexity" evidence="5">
    <location>
        <begin position="824"/>
        <end position="850"/>
    </location>
</feature>
<name>A0A1G9JD02_9ACTN</name>
<evidence type="ECO:0000256" key="4">
    <source>
        <dbReference type="PROSITE-ProRule" id="PRU01091"/>
    </source>
</evidence>
<dbReference type="InterPro" id="IPR001867">
    <property type="entry name" value="OmpR/PhoB-type_DNA-bd"/>
</dbReference>
<evidence type="ECO:0000256" key="2">
    <source>
        <dbReference type="ARBA" id="ARBA00023012"/>
    </source>
</evidence>
<dbReference type="InterPro" id="IPR016032">
    <property type="entry name" value="Sig_transdc_resp-reg_C-effctor"/>
</dbReference>
<dbReference type="SUPFAM" id="SSF48452">
    <property type="entry name" value="TPR-like"/>
    <property type="match status" value="2"/>
</dbReference>
<dbReference type="Pfam" id="PF03704">
    <property type="entry name" value="BTAD"/>
    <property type="match status" value="1"/>
</dbReference>
<dbReference type="InterPro" id="IPR011990">
    <property type="entry name" value="TPR-like_helical_dom_sf"/>
</dbReference>
<keyword evidence="2" id="KW-0902">Two-component regulatory system</keyword>
<keyword evidence="3 4" id="KW-0238">DNA-binding</keyword>
<dbReference type="Gene3D" id="3.40.50.300">
    <property type="entry name" value="P-loop containing nucleotide triphosphate hydrolases"/>
    <property type="match status" value="1"/>
</dbReference>
<protein>
    <submittedName>
        <fullName evidence="7">Predicted ATPase</fullName>
    </submittedName>
</protein>
<dbReference type="OrthoDB" id="499349at2"/>
<evidence type="ECO:0000256" key="5">
    <source>
        <dbReference type="SAM" id="MobiDB-lite"/>
    </source>
</evidence>
<dbReference type="InterPro" id="IPR041664">
    <property type="entry name" value="AAA_16"/>
</dbReference>
<dbReference type="GO" id="GO:0006355">
    <property type="term" value="P:regulation of DNA-templated transcription"/>
    <property type="evidence" value="ECO:0007669"/>
    <property type="project" value="InterPro"/>
</dbReference>
<feature type="region of interest" description="Disordered" evidence="5">
    <location>
        <begin position="249"/>
        <end position="275"/>
    </location>
</feature>
<dbReference type="Proteomes" id="UP000199155">
    <property type="component" value="Unassembled WGS sequence"/>
</dbReference>
<evidence type="ECO:0000313" key="8">
    <source>
        <dbReference type="Proteomes" id="UP000199155"/>
    </source>
</evidence>
<dbReference type="PRINTS" id="PR01217">
    <property type="entry name" value="PRICHEXTENSN"/>
</dbReference>
<feature type="compositionally biased region" description="Pro residues" evidence="5">
    <location>
        <begin position="400"/>
        <end position="417"/>
    </location>
</feature>
<feature type="compositionally biased region" description="Low complexity" evidence="5">
    <location>
        <begin position="258"/>
        <end position="270"/>
    </location>
</feature>
<dbReference type="PANTHER" id="PTHR47691">
    <property type="entry name" value="REGULATOR-RELATED"/>
    <property type="match status" value="1"/>
</dbReference>
<dbReference type="RefSeq" id="WP_093617984.1">
    <property type="nucleotide sequence ID" value="NZ_FNFF01000029.1"/>
</dbReference>
<comment type="similarity">
    <text evidence="1">Belongs to the AfsR/DnrI/RedD regulatory family.</text>
</comment>
<feature type="DNA-binding region" description="OmpR/PhoB-type" evidence="4">
    <location>
        <begin position="1"/>
        <end position="97"/>
    </location>
</feature>
<feature type="region of interest" description="Disordered" evidence="5">
    <location>
        <begin position="394"/>
        <end position="417"/>
    </location>
</feature>
<dbReference type="AlphaFoldDB" id="A0A1G9JD02"/>
<evidence type="ECO:0000256" key="3">
    <source>
        <dbReference type="ARBA" id="ARBA00023125"/>
    </source>
</evidence>
<feature type="region of interest" description="Disordered" evidence="5">
    <location>
        <begin position="291"/>
        <end position="346"/>
    </location>
</feature>
<dbReference type="CDD" id="cd15831">
    <property type="entry name" value="BTAD"/>
    <property type="match status" value="1"/>
</dbReference>
<dbReference type="SMART" id="SM00862">
    <property type="entry name" value="Trans_reg_C"/>
    <property type="match status" value="1"/>
</dbReference>
<keyword evidence="8" id="KW-1185">Reference proteome</keyword>
<dbReference type="SUPFAM" id="SSF52540">
    <property type="entry name" value="P-loop containing nucleoside triphosphate hydrolases"/>
    <property type="match status" value="1"/>
</dbReference>
<dbReference type="InterPro" id="IPR036388">
    <property type="entry name" value="WH-like_DNA-bd_sf"/>
</dbReference>
<feature type="domain" description="OmpR/PhoB-type" evidence="6">
    <location>
        <begin position="1"/>
        <end position="97"/>
    </location>
</feature>
<accession>A0A1G9JD02</accession>
<sequence length="1200" mass="126354">MRFEVLGSLGVRAGDGTVVAVPEAKVRALLAVLLVHEGRPVAADRIVEDLWEDGARPARPAGALQTKVSQLRRALERGEPGARALVEHGPAGYRLAVAEDDVDAGRFGRLVARARQAAEPRTRASLFASALGLWRGPAFDGFRDAAFAQAAVTRLEEQRLTAREELAALRLGLGEHALVADELTELAAAHPLREGLRAVQLRALYGAGRQSEALAAYHALSRRLADELGVDPGPELRALHEAMLRQDPHLVPPPSVPAPASVSAPVSAPVRPTPEPETAIDAALLATPPALTPPPVLTPARALAPPAAPSPGLAPAPAPATTSPPTPAPDPTAPAHRPTTNLPAPTDAVIGRDAAVARVCALLGAERLVTLTGPGGVGKTRLALEAARHYAAHLDDGPLGAPPTPTPPTPTPTPPPPPQDGVWLVELAGVRREPADAVAAALGIRDEAPTAQAGPEDGGADGPRPDDRTARLLRALAGRELLLVLDNCEHLVDEVAALVGRLLRTVPGARVLATSQEPLDVAGETVEAVAPLQVPEAVDLFAARAAAAAPGFALTAANREAVELICRRLDGIPLALELAATRVRALGVEALSDRLHDRFRLLGQVRRDAPARQRTLRAMIDWSWELLGPPERAVLRRLAVFAGGFTLDAAEAVCADPDPGAQHSDAPYPAALRAAHPSALPPAAPHIPGADVLDLVTRLVDRSLVTVAYGEHGARYRMLESVTAYSLEQLAASGEEARVRHRHALHYTRLAGRAAPELHGPAQCAWLRRLDAESLNLHTALDHTDDPELALRTVNSLTWYWYLSGRISEGLAHLDRALTKANDPTSRTAQATTTTTATPTKTATTATTPAPTTLTSTRIRRAALALITGDASGQDGPFDGADARGRWLLAYARCGFTQTQDRGRLYELEAEFRALGDPWGEAAALSTWATRSLYEGDLASLRRAAETTAERFGALGDRWGQLQATEQLGVLAEITGDYPAAARLHGEGLRAAEELQLWTQASFSLSRLGRIALLTGEDERAQEYHERAARLAADQGNAPARQFAEIGLALGARRRGDLDAAQALLAPWLAWNRRLGVDSGTALLLAQCGYVAELRGDTGQAASLHAESLAAARRTGDARAVAFAIEGLACAWSAGGAAERAAEALGTAAALRASVGSPLPPGERADVDRAESRARAALGEQAFTAAYDRGHKTPPAEFTP</sequence>
<dbReference type="SMART" id="SM01043">
    <property type="entry name" value="BTAD"/>
    <property type="match status" value="1"/>
</dbReference>
<dbReference type="InterPro" id="IPR005158">
    <property type="entry name" value="BTAD"/>
</dbReference>
<evidence type="ECO:0000256" key="1">
    <source>
        <dbReference type="ARBA" id="ARBA00005820"/>
    </source>
</evidence>
<dbReference type="PROSITE" id="PS51755">
    <property type="entry name" value="OMPR_PHOB"/>
    <property type="match status" value="1"/>
</dbReference>
<dbReference type="Pfam" id="PF00486">
    <property type="entry name" value="Trans_reg_C"/>
    <property type="match status" value="1"/>
</dbReference>
<dbReference type="SUPFAM" id="SSF46894">
    <property type="entry name" value="C-terminal effector domain of the bipartite response regulators"/>
    <property type="match status" value="1"/>
</dbReference>
<dbReference type="PANTHER" id="PTHR47691:SF3">
    <property type="entry name" value="HTH-TYPE TRANSCRIPTIONAL REGULATOR RV0890C-RELATED"/>
    <property type="match status" value="1"/>
</dbReference>
<reference evidence="7 8" key="1">
    <citation type="submission" date="2016-10" db="EMBL/GenBank/DDBJ databases">
        <authorList>
            <person name="de Groot N.N."/>
        </authorList>
    </citation>
    <scope>NUCLEOTIDE SEQUENCE [LARGE SCALE GENOMIC DNA]</scope>
    <source>
        <strain evidence="7 8">CGMCC 4.5727</strain>
    </source>
</reference>